<reference evidence="2" key="1">
    <citation type="journal article" date="2015" name="Nat. Genet.">
        <title>The genome and transcriptome of the zoonotic hookworm Ancylostoma ceylanicum identify infection-specific gene families.</title>
        <authorList>
            <person name="Schwarz E.M."/>
            <person name="Hu Y."/>
            <person name="Antoshechkin I."/>
            <person name="Miller M.M."/>
            <person name="Sternberg P.W."/>
            <person name="Aroian R.V."/>
        </authorList>
    </citation>
    <scope>NUCLEOTIDE SEQUENCE</scope>
    <source>
        <strain evidence="2">HY135</strain>
    </source>
</reference>
<dbReference type="EMBL" id="JARK01001485">
    <property type="protein sequence ID" value="EYB96543.1"/>
    <property type="molecule type" value="Genomic_DNA"/>
</dbReference>
<comment type="caution">
    <text evidence="1">The sequence shown here is derived from an EMBL/GenBank/DDBJ whole genome shotgun (WGS) entry which is preliminary data.</text>
</comment>
<evidence type="ECO:0000313" key="1">
    <source>
        <dbReference type="EMBL" id="EYB96543.1"/>
    </source>
</evidence>
<protein>
    <submittedName>
        <fullName evidence="1">Uncharacterized protein</fullName>
    </submittedName>
</protein>
<name>A0A016T0T6_9BILA</name>
<evidence type="ECO:0000313" key="2">
    <source>
        <dbReference type="Proteomes" id="UP000024635"/>
    </source>
</evidence>
<gene>
    <name evidence="1" type="primary">Acey_s0149.g2697</name>
    <name evidence="1" type="ORF">Y032_0149g2697</name>
</gene>
<dbReference type="AlphaFoldDB" id="A0A016T0T6"/>
<organism evidence="1 2">
    <name type="scientific">Ancylostoma ceylanicum</name>
    <dbReference type="NCBI Taxonomy" id="53326"/>
    <lineage>
        <taxon>Eukaryota</taxon>
        <taxon>Metazoa</taxon>
        <taxon>Ecdysozoa</taxon>
        <taxon>Nematoda</taxon>
        <taxon>Chromadorea</taxon>
        <taxon>Rhabditida</taxon>
        <taxon>Rhabditina</taxon>
        <taxon>Rhabditomorpha</taxon>
        <taxon>Strongyloidea</taxon>
        <taxon>Ancylostomatidae</taxon>
        <taxon>Ancylostomatinae</taxon>
        <taxon>Ancylostoma</taxon>
    </lineage>
</organism>
<sequence>MGSWQRSKRANVVTNIHSARPCRADVVTAGVAIVLDVPCTITYGPLYFIQCYHFELKLRHHFARSRHENKDVALDGLGYSLRVQLQRRHSSKNVVTVQNGYDICAQYLK</sequence>
<keyword evidence="2" id="KW-1185">Reference proteome</keyword>
<accession>A0A016T0T6</accession>
<dbReference type="Proteomes" id="UP000024635">
    <property type="component" value="Unassembled WGS sequence"/>
</dbReference>
<proteinExistence type="predicted"/>